<dbReference type="GO" id="GO:0006353">
    <property type="term" value="P:DNA-templated transcription termination"/>
    <property type="evidence" value="ECO:0007669"/>
    <property type="project" value="UniProtKB-UniRule"/>
</dbReference>
<dbReference type="NCBIfam" id="TIGR01951">
    <property type="entry name" value="nusB"/>
    <property type="match status" value="1"/>
</dbReference>
<evidence type="ECO:0000256" key="5">
    <source>
        <dbReference type="ARBA" id="ARBA00023163"/>
    </source>
</evidence>
<dbReference type="Gene3D" id="1.10.940.10">
    <property type="entry name" value="NusB-like"/>
    <property type="match status" value="1"/>
</dbReference>
<comment type="similarity">
    <text evidence="1 6">Belongs to the NusB family.</text>
</comment>
<dbReference type="InterPro" id="IPR006027">
    <property type="entry name" value="NusB_RsmB_TIM44"/>
</dbReference>
<evidence type="ECO:0000256" key="1">
    <source>
        <dbReference type="ARBA" id="ARBA00005952"/>
    </source>
</evidence>
<dbReference type="InterPro" id="IPR011605">
    <property type="entry name" value="NusB_fam"/>
</dbReference>
<dbReference type="Proteomes" id="UP000033947">
    <property type="component" value="Unassembled WGS sequence"/>
</dbReference>
<dbReference type="EMBL" id="LCBB01000003">
    <property type="protein sequence ID" value="KKS03369.1"/>
    <property type="molecule type" value="Genomic_DNA"/>
</dbReference>
<dbReference type="GO" id="GO:0005829">
    <property type="term" value="C:cytosol"/>
    <property type="evidence" value="ECO:0007669"/>
    <property type="project" value="TreeGrafter"/>
</dbReference>
<accession>A0A0G0VR45</accession>
<protein>
    <recommendedName>
        <fullName evidence="6">Transcription antitermination protein NusB</fullName>
    </recommendedName>
    <alternativeName>
        <fullName evidence="6">Antitermination factor NusB</fullName>
    </alternativeName>
</protein>
<keyword evidence="2 6" id="KW-0889">Transcription antitermination</keyword>
<comment type="function">
    <text evidence="6">Involved in transcription antitermination. Required for transcription of ribosomal RNA (rRNA) genes. Binds specifically to the boxA antiterminator sequence of the ribosomal RNA (rrn) operons.</text>
</comment>
<evidence type="ECO:0000256" key="3">
    <source>
        <dbReference type="ARBA" id="ARBA00022884"/>
    </source>
</evidence>
<keyword evidence="4 6" id="KW-0805">Transcription regulation</keyword>
<dbReference type="PANTHER" id="PTHR11078">
    <property type="entry name" value="N UTILIZATION SUBSTANCE PROTEIN B-RELATED"/>
    <property type="match status" value="1"/>
</dbReference>
<keyword evidence="3 6" id="KW-0694">RNA-binding</keyword>
<evidence type="ECO:0000259" key="7">
    <source>
        <dbReference type="Pfam" id="PF01029"/>
    </source>
</evidence>
<dbReference type="Pfam" id="PF01029">
    <property type="entry name" value="NusB"/>
    <property type="match status" value="1"/>
</dbReference>
<dbReference type="InterPro" id="IPR035926">
    <property type="entry name" value="NusB-like_sf"/>
</dbReference>
<evidence type="ECO:0000256" key="2">
    <source>
        <dbReference type="ARBA" id="ARBA00022814"/>
    </source>
</evidence>
<evidence type="ECO:0000256" key="6">
    <source>
        <dbReference type="HAMAP-Rule" id="MF_00073"/>
    </source>
</evidence>
<dbReference type="HAMAP" id="MF_00073">
    <property type="entry name" value="NusB"/>
    <property type="match status" value="1"/>
</dbReference>
<organism evidence="8 9">
    <name type="scientific">candidate division WWE3 bacterium GW2011_GWC2_41_23</name>
    <dbReference type="NCBI Taxonomy" id="1619123"/>
    <lineage>
        <taxon>Bacteria</taxon>
        <taxon>Katanobacteria</taxon>
    </lineage>
</organism>
<gene>
    <name evidence="6" type="primary">nusB</name>
    <name evidence="8" type="ORF">UU55_C0003G0083</name>
</gene>
<dbReference type="AlphaFoldDB" id="A0A0G0VR45"/>
<dbReference type="GO" id="GO:0003723">
    <property type="term" value="F:RNA binding"/>
    <property type="evidence" value="ECO:0007669"/>
    <property type="project" value="UniProtKB-UniRule"/>
</dbReference>
<reference evidence="8 9" key="1">
    <citation type="journal article" date="2015" name="Nature">
        <title>rRNA introns, odd ribosomes, and small enigmatic genomes across a large radiation of phyla.</title>
        <authorList>
            <person name="Brown C.T."/>
            <person name="Hug L.A."/>
            <person name="Thomas B.C."/>
            <person name="Sharon I."/>
            <person name="Castelle C.J."/>
            <person name="Singh A."/>
            <person name="Wilkins M.J."/>
            <person name="Williams K.H."/>
            <person name="Banfield J.F."/>
        </authorList>
    </citation>
    <scope>NUCLEOTIDE SEQUENCE [LARGE SCALE GENOMIC DNA]</scope>
</reference>
<comment type="caution">
    <text evidence="8">The sequence shown here is derived from an EMBL/GenBank/DDBJ whole genome shotgun (WGS) entry which is preliminary data.</text>
</comment>
<dbReference type="GO" id="GO:0031564">
    <property type="term" value="P:transcription antitermination"/>
    <property type="evidence" value="ECO:0007669"/>
    <property type="project" value="UniProtKB-KW"/>
</dbReference>
<proteinExistence type="inferred from homology"/>
<evidence type="ECO:0000313" key="9">
    <source>
        <dbReference type="Proteomes" id="UP000033947"/>
    </source>
</evidence>
<sequence>MKSFADPRHTSRKLALTSIFCWLFTETDKTDAILLSKDLLEEQPGEQDTELTEYIFEGVKTHINEIDKVIEESAPEWPIDKIAKIDLVVLRIAIFELLFGKKAPVKVVVDEAVELAKEFGNDTSHKFVNGVLGTVIGNYLEKKDE</sequence>
<dbReference type="SUPFAM" id="SSF48013">
    <property type="entry name" value="NusB-like"/>
    <property type="match status" value="1"/>
</dbReference>
<feature type="domain" description="NusB/RsmB/TIM44" evidence="7">
    <location>
        <begin position="10"/>
        <end position="135"/>
    </location>
</feature>
<evidence type="ECO:0000313" key="8">
    <source>
        <dbReference type="EMBL" id="KKS03369.1"/>
    </source>
</evidence>
<name>A0A0G0VR45_UNCKA</name>
<dbReference type="PANTHER" id="PTHR11078:SF3">
    <property type="entry name" value="ANTITERMINATION NUSB DOMAIN-CONTAINING PROTEIN"/>
    <property type="match status" value="1"/>
</dbReference>
<keyword evidence="5 6" id="KW-0804">Transcription</keyword>
<evidence type="ECO:0000256" key="4">
    <source>
        <dbReference type="ARBA" id="ARBA00023015"/>
    </source>
</evidence>